<gene>
    <name evidence="1" type="ORF">HJG63_010023</name>
</gene>
<protein>
    <submittedName>
        <fullName evidence="1">Uncharacterized protein</fullName>
    </submittedName>
</protein>
<evidence type="ECO:0000313" key="2">
    <source>
        <dbReference type="Proteomes" id="UP000593571"/>
    </source>
</evidence>
<evidence type="ECO:0000313" key="1">
    <source>
        <dbReference type="EMBL" id="KAF6394698.1"/>
    </source>
</evidence>
<dbReference type="Proteomes" id="UP000593571">
    <property type="component" value="Unassembled WGS sequence"/>
</dbReference>
<name>A0A7J8B7L5_ROUAE</name>
<proteinExistence type="predicted"/>
<dbReference type="AlphaFoldDB" id="A0A7J8B7L5"/>
<organism evidence="1 2">
    <name type="scientific">Rousettus aegyptiacus</name>
    <name type="common">Egyptian fruit bat</name>
    <name type="synonym">Pteropus aegyptiacus</name>
    <dbReference type="NCBI Taxonomy" id="9407"/>
    <lineage>
        <taxon>Eukaryota</taxon>
        <taxon>Metazoa</taxon>
        <taxon>Chordata</taxon>
        <taxon>Craniata</taxon>
        <taxon>Vertebrata</taxon>
        <taxon>Euteleostomi</taxon>
        <taxon>Mammalia</taxon>
        <taxon>Eutheria</taxon>
        <taxon>Laurasiatheria</taxon>
        <taxon>Chiroptera</taxon>
        <taxon>Yinpterochiroptera</taxon>
        <taxon>Pteropodoidea</taxon>
        <taxon>Pteropodidae</taxon>
        <taxon>Rousettinae</taxon>
        <taxon>Rousettus</taxon>
    </lineage>
</organism>
<sequence length="127" mass="13959">MAERMVLQMSGGLGTFARQRVCLQGDLWHAWIPSLSLQVNCCRRSRGRGFCVSTMRRPGSFPSCLSTHPGSRQVLCVETSLWVAALSFAPVLWPRGRLLLALHDPLTDSQTGRPPPCILAEAVVLSE</sequence>
<reference evidence="1 2" key="1">
    <citation type="journal article" date="2020" name="Nature">
        <title>Six reference-quality genomes reveal evolution of bat adaptations.</title>
        <authorList>
            <person name="Jebb D."/>
            <person name="Huang Z."/>
            <person name="Pippel M."/>
            <person name="Hughes G.M."/>
            <person name="Lavrichenko K."/>
            <person name="Devanna P."/>
            <person name="Winkler S."/>
            <person name="Jermiin L.S."/>
            <person name="Skirmuntt E.C."/>
            <person name="Katzourakis A."/>
            <person name="Burkitt-Gray L."/>
            <person name="Ray D.A."/>
            <person name="Sullivan K.A.M."/>
            <person name="Roscito J.G."/>
            <person name="Kirilenko B.M."/>
            <person name="Davalos L.M."/>
            <person name="Corthals A.P."/>
            <person name="Power M.L."/>
            <person name="Jones G."/>
            <person name="Ransome R.D."/>
            <person name="Dechmann D.K.N."/>
            <person name="Locatelli A.G."/>
            <person name="Puechmaille S.J."/>
            <person name="Fedrigo O."/>
            <person name="Jarvis E.D."/>
            <person name="Hiller M."/>
            <person name="Vernes S.C."/>
            <person name="Myers E.W."/>
            <person name="Teeling E.C."/>
        </authorList>
    </citation>
    <scope>NUCLEOTIDE SEQUENCE [LARGE SCALE GENOMIC DNA]</scope>
    <source>
        <strain evidence="1">MRouAeg1</strain>
        <tissue evidence="1">Muscle</tissue>
    </source>
</reference>
<accession>A0A7J8B7L5</accession>
<comment type="caution">
    <text evidence="1">The sequence shown here is derived from an EMBL/GenBank/DDBJ whole genome shotgun (WGS) entry which is preliminary data.</text>
</comment>
<keyword evidence="2" id="KW-1185">Reference proteome</keyword>
<dbReference type="EMBL" id="JACASE010000019">
    <property type="protein sequence ID" value="KAF6394698.1"/>
    <property type="molecule type" value="Genomic_DNA"/>
</dbReference>